<name>A0A803KQI2_CHEQI</name>
<feature type="region of interest" description="Disordered" evidence="1">
    <location>
        <begin position="44"/>
        <end position="65"/>
    </location>
</feature>
<sequence>MFGRIRSSPSPVELLELERLPSKLLKHDSLSIYESTLVKLKQGSQRNLSPTTLDSMEYESNSNVLEDSPKVSGLCGEQGRLTSCNTDSSCISVSSSPNQEQKTGREISIHCLFSKYANSRQKQGATGCNGGSSVSISTCSSDSESTGKDVQ</sequence>
<evidence type="ECO:0000256" key="1">
    <source>
        <dbReference type="SAM" id="MobiDB-lite"/>
    </source>
</evidence>
<feature type="compositionally biased region" description="Polar residues" evidence="1">
    <location>
        <begin position="82"/>
        <end position="101"/>
    </location>
</feature>
<dbReference type="OMA" id="MMIESIG"/>
<feature type="compositionally biased region" description="Low complexity" evidence="1">
    <location>
        <begin position="132"/>
        <end position="144"/>
    </location>
</feature>
<evidence type="ECO:0000313" key="3">
    <source>
        <dbReference type="Proteomes" id="UP000596660"/>
    </source>
</evidence>
<protein>
    <submittedName>
        <fullName evidence="2">Uncharacterized protein</fullName>
    </submittedName>
</protein>
<evidence type="ECO:0000313" key="2">
    <source>
        <dbReference type="EnsemblPlants" id="AUR62001288-RA:cds"/>
    </source>
</evidence>
<dbReference type="Gramene" id="AUR62001288-RA">
    <property type="protein sequence ID" value="AUR62001288-RA:cds"/>
    <property type="gene ID" value="AUR62001288"/>
</dbReference>
<organism evidence="2 3">
    <name type="scientific">Chenopodium quinoa</name>
    <name type="common">Quinoa</name>
    <dbReference type="NCBI Taxonomy" id="63459"/>
    <lineage>
        <taxon>Eukaryota</taxon>
        <taxon>Viridiplantae</taxon>
        <taxon>Streptophyta</taxon>
        <taxon>Embryophyta</taxon>
        <taxon>Tracheophyta</taxon>
        <taxon>Spermatophyta</taxon>
        <taxon>Magnoliopsida</taxon>
        <taxon>eudicotyledons</taxon>
        <taxon>Gunneridae</taxon>
        <taxon>Pentapetalae</taxon>
        <taxon>Caryophyllales</taxon>
        <taxon>Chenopodiaceae</taxon>
        <taxon>Chenopodioideae</taxon>
        <taxon>Atripliceae</taxon>
        <taxon>Chenopodium</taxon>
    </lineage>
</organism>
<feature type="region of interest" description="Disordered" evidence="1">
    <location>
        <begin position="121"/>
        <end position="151"/>
    </location>
</feature>
<dbReference type="PANTHER" id="PTHR48238">
    <property type="entry name" value="BNACNNG09570D PROTEIN"/>
    <property type="match status" value="1"/>
</dbReference>
<proteinExistence type="predicted"/>
<dbReference type="EnsemblPlants" id="AUR62001288-RA">
    <property type="protein sequence ID" value="AUR62001288-RA:cds"/>
    <property type="gene ID" value="AUR62001288"/>
</dbReference>
<accession>A0A803KQI2</accession>
<keyword evidence="3" id="KW-1185">Reference proteome</keyword>
<reference evidence="2" key="2">
    <citation type="submission" date="2021-03" db="UniProtKB">
        <authorList>
            <consortium name="EnsemblPlants"/>
        </authorList>
    </citation>
    <scope>IDENTIFICATION</scope>
</reference>
<dbReference type="Proteomes" id="UP000596660">
    <property type="component" value="Unplaced"/>
</dbReference>
<reference evidence="2" key="1">
    <citation type="journal article" date="2017" name="Nature">
        <title>The genome of Chenopodium quinoa.</title>
        <authorList>
            <person name="Jarvis D.E."/>
            <person name="Ho Y.S."/>
            <person name="Lightfoot D.J."/>
            <person name="Schmoeckel S.M."/>
            <person name="Li B."/>
            <person name="Borm T.J.A."/>
            <person name="Ohyanagi H."/>
            <person name="Mineta K."/>
            <person name="Michell C.T."/>
            <person name="Saber N."/>
            <person name="Kharbatia N.M."/>
            <person name="Rupper R.R."/>
            <person name="Sharp A.R."/>
            <person name="Dally N."/>
            <person name="Boughton B.A."/>
            <person name="Woo Y.H."/>
            <person name="Gao G."/>
            <person name="Schijlen E.G.W.M."/>
            <person name="Guo X."/>
            <person name="Momin A.A."/>
            <person name="Negrao S."/>
            <person name="Al-Babili S."/>
            <person name="Gehring C."/>
            <person name="Roessner U."/>
            <person name="Jung C."/>
            <person name="Murphy K."/>
            <person name="Arold S.T."/>
            <person name="Gojobori T."/>
            <person name="van der Linden C.G."/>
            <person name="van Loo E.N."/>
            <person name="Jellen E.N."/>
            <person name="Maughan P.J."/>
            <person name="Tester M."/>
        </authorList>
    </citation>
    <scope>NUCLEOTIDE SEQUENCE [LARGE SCALE GENOMIC DNA]</scope>
    <source>
        <strain evidence="2">cv. PI 614886</strain>
    </source>
</reference>
<dbReference type="AlphaFoldDB" id="A0A803KQI2"/>
<feature type="region of interest" description="Disordered" evidence="1">
    <location>
        <begin position="82"/>
        <end position="103"/>
    </location>
</feature>
<dbReference type="PANTHER" id="PTHR48238:SF1">
    <property type="entry name" value="(RAPE) HYPOTHETICAL PROTEIN"/>
    <property type="match status" value="1"/>
</dbReference>